<gene>
    <name evidence="1" type="ORF">CGSMWGv1400E_02631</name>
</gene>
<proteinExistence type="predicted"/>
<evidence type="ECO:0000313" key="2">
    <source>
        <dbReference type="Proteomes" id="UP000004884"/>
    </source>
</evidence>
<dbReference type="EMBL" id="ADER01000015">
    <property type="protein sequence ID" value="EIK81557.1"/>
    <property type="molecule type" value="Genomic_DNA"/>
</dbReference>
<accession>I4LX67</accession>
<name>I4LX67_GARVA</name>
<dbReference type="AlphaFoldDB" id="I4LX67"/>
<evidence type="ECO:0000313" key="1">
    <source>
        <dbReference type="EMBL" id="EIK81557.1"/>
    </source>
</evidence>
<organism evidence="1 2">
    <name type="scientific">Gardnerella vaginalis 1400E</name>
    <dbReference type="NCBI Taxonomy" id="698956"/>
    <lineage>
        <taxon>Bacteria</taxon>
        <taxon>Bacillati</taxon>
        <taxon>Actinomycetota</taxon>
        <taxon>Actinomycetes</taxon>
        <taxon>Bifidobacteriales</taxon>
        <taxon>Bifidobacteriaceae</taxon>
        <taxon>Gardnerella</taxon>
    </lineage>
</organism>
<protein>
    <submittedName>
        <fullName evidence="1">Uncharacterized protein</fullName>
    </submittedName>
</protein>
<sequence>MYQKYIKFDPFSAQSQQLLPAFVVVIANSENKRGRNALADYQFEQCYKHATRLRFAQNRIPANQNKFNLMSF</sequence>
<dbReference type="Proteomes" id="UP000004884">
    <property type="component" value="Unassembled WGS sequence"/>
</dbReference>
<comment type="caution">
    <text evidence="1">The sequence shown here is derived from an EMBL/GenBank/DDBJ whole genome shotgun (WGS) entry which is preliminary data.</text>
</comment>
<reference evidence="1 2" key="1">
    <citation type="journal article" date="2012" name="J. Bacteriol.">
        <title>Comparative Genomic Analyses of 17 Clinical Isolates of Gardnerella vaginalis Provide Evidence of Multiple Genetically Isolated Clades Consistent with Subspeciation into Genovars.</title>
        <authorList>
            <person name="Ahmed A."/>
            <person name="Earl J."/>
            <person name="Retchless A."/>
            <person name="Hillier S."/>
            <person name="Rabe L."/>
            <person name="Cherpes T."/>
            <person name="Powell E."/>
            <person name="Janto B."/>
            <person name="Eutsey R."/>
            <person name="Hiller N.L."/>
            <person name="Boissy R."/>
            <person name="Dahlgreen M."/>
            <person name="Hall B."/>
            <person name="Costerton J."/>
            <person name="Post J.C."/>
            <person name="Hu F."/>
            <person name="Ehrlich G."/>
        </authorList>
    </citation>
    <scope>NUCLEOTIDE SEQUENCE [LARGE SCALE GENOMIC DNA]</scope>
    <source>
        <strain evidence="1 2">1400E</strain>
    </source>
</reference>